<protein>
    <submittedName>
        <fullName evidence="1">Uncharacterized protein</fullName>
    </submittedName>
</protein>
<dbReference type="EMBL" id="SFAN01000193">
    <property type="protein sequence ID" value="TRV15614.1"/>
    <property type="molecule type" value="Genomic_DNA"/>
</dbReference>
<sequence>MYGGSPDITLSGVTIYVNFLYITPFRRNRQKLSLYYAQKPVSQISLLQTISFKETDHRILLEF</sequence>
<reference evidence="1 2" key="1">
    <citation type="submission" date="2019-01" db="EMBL/GenBank/DDBJ databases">
        <title>Coherence of Microcystis species and biogeography revealed through population genomics.</title>
        <authorList>
            <person name="Perez-Carrascal O.M."/>
            <person name="Terrat Y."/>
            <person name="Giani A."/>
            <person name="Fortin N."/>
            <person name="Tromas N."/>
            <person name="Shapiro B.J."/>
        </authorList>
    </citation>
    <scope>NUCLEOTIDE SEQUENCE [LARGE SCALE GENOMIC DNA]</scope>
    <source>
        <strain evidence="1">Mf_WU_F_19750830_S460</strain>
    </source>
</reference>
<evidence type="ECO:0000313" key="1">
    <source>
        <dbReference type="EMBL" id="TRV15614.1"/>
    </source>
</evidence>
<proteinExistence type="predicted"/>
<organism evidence="1 2">
    <name type="scientific">Microcystis flos-aquae Mf_WU_F_19750830_S460</name>
    <dbReference type="NCBI Taxonomy" id="2486237"/>
    <lineage>
        <taxon>Bacteria</taxon>
        <taxon>Bacillati</taxon>
        <taxon>Cyanobacteriota</taxon>
        <taxon>Cyanophyceae</taxon>
        <taxon>Oscillatoriophycideae</taxon>
        <taxon>Chroococcales</taxon>
        <taxon>Microcystaceae</taxon>
        <taxon>Microcystis</taxon>
    </lineage>
</organism>
<comment type="caution">
    <text evidence="1">The sequence shown here is derived from an EMBL/GenBank/DDBJ whole genome shotgun (WGS) entry which is preliminary data.</text>
</comment>
<dbReference type="AlphaFoldDB" id="A0A552L606"/>
<dbReference type="Proteomes" id="UP000320730">
    <property type="component" value="Unassembled WGS sequence"/>
</dbReference>
<name>A0A552L606_9CHRO</name>
<evidence type="ECO:0000313" key="2">
    <source>
        <dbReference type="Proteomes" id="UP000320730"/>
    </source>
</evidence>
<gene>
    <name evidence="1" type="ORF">EWV40_21275</name>
</gene>
<accession>A0A552L606</accession>